<evidence type="ECO:0000313" key="2">
    <source>
        <dbReference type="Proteomes" id="UP000075880"/>
    </source>
</evidence>
<name>A0AAG5DRF5_ANOAO</name>
<reference evidence="1" key="1">
    <citation type="submission" date="2024-04" db="UniProtKB">
        <authorList>
            <consortium name="EnsemblMetazoa"/>
        </authorList>
    </citation>
    <scope>IDENTIFICATION</scope>
    <source>
        <strain evidence="1">EBRO</strain>
    </source>
</reference>
<sequence>MVKQLLQTQCNDAMRIKKNTFLIRLFQWTTKKGIICYLFKRTEI</sequence>
<protein>
    <submittedName>
        <fullName evidence="1">Uncharacterized protein</fullName>
    </submittedName>
</protein>
<organism evidence="1 2">
    <name type="scientific">Anopheles atroparvus</name>
    <name type="common">European mosquito</name>
    <dbReference type="NCBI Taxonomy" id="41427"/>
    <lineage>
        <taxon>Eukaryota</taxon>
        <taxon>Metazoa</taxon>
        <taxon>Ecdysozoa</taxon>
        <taxon>Arthropoda</taxon>
        <taxon>Hexapoda</taxon>
        <taxon>Insecta</taxon>
        <taxon>Pterygota</taxon>
        <taxon>Neoptera</taxon>
        <taxon>Endopterygota</taxon>
        <taxon>Diptera</taxon>
        <taxon>Nematocera</taxon>
        <taxon>Culicoidea</taxon>
        <taxon>Culicidae</taxon>
        <taxon>Anophelinae</taxon>
        <taxon>Anopheles</taxon>
    </lineage>
</organism>
<keyword evidence="2" id="KW-1185">Reference proteome</keyword>
<accession>A0AAG5DRF5</accession>
<dbReference type="EnsemblMetazoa" id="ENSAATROPT015278">
    <property type="protein sequence ID" value="ENSAATROPP013721"/>
    <property type="gene ID" value="ENSAATROPG012439"/>
</dbReference>
<dbReference type="Proteomes" id="UP000075880">
    <property type="component" value="Unassembled WGS sequence"/>
</dbReference>
<dbReference type="AlphaFoldDB" id="A0AAG5DRF5"/>
<proteinExistence type="predicted"/>
<evidence type="ECO:0000313" key="1">
    <source>
        <dbReference type="EnsemblMetazoa" id="ENSAATROPP013721"/>
    </source>
</evidence>